<proteinExistence type="predicted"/>
<dbReference type="Proteomes" id="UP001148614">
    <property type="component" value="Unassembled WGS sequence"/>
</dbReference>
<evidence type="ECO:0000313" key="3">
    <source>
        <dbReference type="EMBL" id="KAJ3562797.1"/>
    </source>
</evidence>
<comment type="caution">
    <text evidence="3">The sequence shown here is derived from an EMBL/GenBank/DDBJ whole genome shotgun (WGS) entry which is preliminary data.</text>
</comment>
<dbReference type="EMBL" id="JANPWZ010001851">
    <property type="protein sequence ID" value="KAJ3562797.1"/>
    <property type="molecule type" value="Genomic_DNA"/>
</dbReference>
<sequence>MSDLTSIIKEQARLKEQRKETKGELIALQAEIKSAKEEMKLAMQNFKSRMQDFETRISKHFGRLHQLEVQEQFLHNRGVEILLRKEELDQEKQEAKKRKEREKEKLERQKGAKPQGQEAIPGLD</sequence>
<evidence type="ECO:0000256" key="2">
    <source>
        <dbReference type="SAM" id="MobiDB-lite"/>
    </source>
</evidence>
<protein>
    <submittedName>
        <fullName evidence="3">Uncharacterized protein</fullName>
    </submittedName>
</protein>
<feature type="compositionally biased region" description="Basic and acidic residues" evidence="2">
    <location>
        <begin position="101"/>
        <end position="110"/>
    </location>
</feature>
<dbReference type="AlphaFoldDB" id="A0A9W8N8Z2"/>
<keyword evidence="1" id="KW-0175">Coiled coil</keyword>
<gene>
    <name evidence="3" type="ORF">NPX13_g8430</name>
</gene>
<accession>A0A9W8N8Z2</accession>
<keyword evidence="4" id="KW-1185">Reference proteome</keyword>
<name>A0A9W8N8Z2_9PEZI</name>
<reference evidence="3" key="1">
    <citation type="submission" date="2022-07" db="EMBL/GenBank/DDBJ databases">
        <title>Genome Sequence of Xylaria arbuscula.</title>
        <authorList>
            <person name="Buettner E."/>
        </authorList>
    </citation>
    <scope>NUCLEOTIDE SEQUENCE</scope>
    <source>
        <strain evidence="3">VT107</strain>
    </source>
</reference>
<feature type="coiled-coil region" evidence="1">
    <location>
        <begin position="11"/>
        <end position="56"/>
    </location>
</feature>
<organism evidence="3 4">
    <name type="scientific">Xylaria arbuscula</name>
    <dbReference type="NCBI Taxonomy" id="114810"/>
    <lineage>
        <taxon>Eukaryota</taxon>
        <taxon>Fungi</taxon>
        <taxon>Dikarya</taxon>
        <taxon>Ascomycota</taxon>
        <taxon>Pezizomycotina</taxon>
        <taxon>Sordariomycetes</taxon>
        <taxon>Xylariomycetidae</taxon>
        <taxon>Xylariales</taxon>
        <taxon>Xylariaceae</taxon>
        <taxon>Xylaria</taxon>
    </lineage>
</organism>
<evidence type="ECO:0000256" key="1">
    <source>
        <dbReference type="SAM" id="Coils"/>
    </source>
</evidence>
<feature type="region of interest" description="Disordered" evidence="2">
    <location>
        <begin position="90"/>
        <end position="124"/>
    </location>
</feature>
<evidence type="ECO:0000313" key="4">
    <source>
        <dbReference type="Proteomes" id="UP001148614"/>
    </source>
</evidence>